<comment type="subcellular location">
    <subcellularLocation>
        <location evidence="1">Cell membrane</location>
        <topology evidence="1">Multi-pass membrane protein</topology>
    </subcellularLocation>
</comment>
<name>A0ABQ6JTH6_9MICO</name>
<evidence type="ECO:0000256" key="3">
    <source>
        <dbReference type="ARBA" id="ARBA00022989"/>
    </source>
</evidence>
<evidence type="ECO:0000256" key="4">
    <source>
        <dbReference type="ARBA" id="ARBA00023136"/>
    </source>
</evidence>
<dbReference type="PROSITE" id="PS50850">
    <property type="entry name" value="MFS"/>
    <property type="match status" value="1"/>
</dbReference>
<feature type="transmembrane region" description="Helical" evidence="5">
    <location>
        <begin position="68"/>
        <end position="93"/>
    </location>
</feature>
<dbReference type="EMBL" id="BSVA01000001">
    <property type="protein sequence ID" value="GMA91603.1"/>
    <property type="molecule type" value="Genomic_DNA"/>
</dbReference>
<keyword evidence="3 5" id="KW-1133">Transmembrane helix</keyword>
<evidence type="ECO:0000256" key="5">
    <source>
        <dbReference type="SAM" id="Phobius"/>
    </source>
</evidence>
<dbReference type="Gene3D" id="1.20.1250.20">
    <property type="entry name" value="MFS general substrate transporter like domains"/>
    <property type="match status" value="2"/>
</dbReference>
<dbReference type="RefSeq" id="WP_284300033.1">
    <property type="nucleotide sequence ID" value="NZ_BSVA01000001.1"/>
</dbReference>
<evidence type="ECO:0000259" key="6">
    <source>
        <dbReference type="PROSITE" id="PS50850"/>
    </source>
</evidence>
<evidence type="ECO:0000256" key="1">
    <source>
        <dbReference type="ARBA" id="ARBA00004651"/>
    </source>
</evidence>
<organism evidence="7 8">
    <name type="scientific">Homoserinibacter gongjuensis</name>
    <dbReference type="NCBI Taxonomy" id="1162968"/>
    <lineage>
        <taxon>Bacteria</taxon>
        <taxon>Bacillati</taxon>
        <taxon>Actinomycetota</taxon>
        <taxon>Actinomycetes</taxon>
        <taxon>Micrococcales</taxon>
        <taxon>Microbacteriaceae</taxon>
        <taxon>Homoserinibacter</taxon>
    </lineage>
</organism>
<keyword evidence="2 5" id="KW-0812">Transmembrane</keyword>
<keyword evidence="8" id="KW-1185">Reference proteome</keyword>
<dbReference type="InterPro" id="IPR020846">
    <property type="entry name" value="MFS_dom"/>
</dbReference>
<evidence type="ECO:0000256" key="2">
    <source>
        <dbReference type="ARBA" id="ARBA00022692"/>
    </source>
</evidence>
<proteinExistence type="predicted"/>
<evidence type="ECO:0000313" key="8">
    <source>
        <dbReference type="Proteomes" id="UP001157069"/>
    </source>
</evidence>
<dbReference type="Proteomes" id="UP001157069">
    <property type="component" value="Unassembled WGS sequence"/>
</dbReference>
<dbReference type="PANTHER" id="PTHR23528:SF1">
    <property type="entry name" value="MAJOR FACILITATOR SUPERFAMILY (MFS) PROFILE DOMAIN-CONTAINING PROTEIN"/>
    <property type="match status" value="1"/>
</dbReference>
<feature type="transmembrane region" description="Helical" evidence="5">
    <location>
        <begin position="192"/>
        <end position="212"/>
    </location>
</feature>
<protein>
    <submittedName>
        <fullName evidence="7">MFS transporter</fullName>
    </submittedName>
</protein>
<feature type="transmembrane region" description="Helical" evidence="5">
    <location>
        <begin position="406"/>
        <end position="427"/>
    </location>
</feature>
<feature type="transmembrane region" description="Helical" evidence="5">
    <location>
        <begin position="105"/>
        <end position="128"/>
    </location>
</feature>
<dbReference type="SUPFAM" id="SSF103473">
    <property type="entry name" value="MFS general substrate transporter"/>
    <property type="match status" value="1"/>
</dbReference>
<feature type="transmembrane region" description="Helical" evidence="5">
    <location>
        <begin position="164"/>
        <end position="186"/>
    </location>
</feature>
<accession>A0ABQ6JTH6</accession>
<reference evidence="8" key="1">
    <citation type="journal article" date="2019" name="Int. J. Syst. Evol. Microbiol.">
        <title>The Global Catalogue of Microorganisms (GCM) 10K type strain sequencing project: providing services to taxonomists for standard genome sequencing and annotation.</title>
        <authorList>
            <consortium name="The Broad Institute Genomics Platform"/>
            <consortium name="The Broad Institute Genome Sequencing Center for Infectious Disease"/>
            <person name="Wu L."/>
            <person name="Ma J."/>
        </authorList>
    </citation>
    <scope>NUCLEOTIDE SEQUENCE [LARGE SCALE GENOMIC DNA]</scope>
    <source>
        <strain evidence="8">NBRC 108755</strain>
    </source>
</reference>
<keyword evidence="4 5" id="KW-0472">Membrane</keyword>
<feature type="transmembrane region" description="Helical" evidence="5">
    <location>
        <begin position="282"/>
        <end position="302"/>
    </location>
</feature>
<gene>
    <name evidence="7" type="ORF">GCM10025869_21320</name>
</gene>
<feature type="transmembrane region" description="Helical" evidence="5">
    <location>
        <begin position="340"/>
        <end position="360"/>
    </location>
</feature>
<dbReference type="PANTHER" id="PTHR23528">
    <property type="match status" value="1"/>
</dbReference>
<dbReference type="Pfam" id="PF07690">
    <property type="entry name" value="MFS_1"/>
    <property type="match status" value="2"/>
</dbReference>
<feature type="transmembrane region" description="Helical" evidence="5">
    <location>
        <begin position="380"/>
        <end position="400"/>
    </location>
</feature>
<feature type="domain" description="Major facilitator superfamily (MFS) profile" evidence="6">
    <location>
        <begin position="25"/>
        <end position="428"/>
    </location>
</feature>
<feature type="transmembrane region" description="Helical" evidence="5">
    <location>
        <begin position="244"/>
        <end position="270"/>
    </location>
</feature>
<comment type="caution">
    <text evidence="7">The sequence shown here is derived from an EMBL/GenBank/DDBJ whole genome shotgun (WGS) entry which is preliminary data.</text>
</comment>
<dbReference type="InterPro" id="IPR036259">
    <property type="entry name" value="MFS_trans_sf"/>
</dbReference>
<feature type="transmembrane region" description="Helical" evidence="5">
    <location>
        <begin position="26"/>
        <end position="48"/>
    </location>
</feature>
<feature type="transmembrane region" description="Helical" evidence="5">
    <location>
        <begin position="134"/>
        <end position="152"/>
    </location>
</feature>
<dbReference type="InterPro" id="IPR011701">
    <property type="entry name" value="MFS"/>
</dbReference>
<sequence>MSRTAPVAVPPSAAPFAEPQRAVGSLWIAAFAAAWVGVWMAQLGPFRVALPLQVSAELGETAAWTDSVLAFGVVSGIAGAFLIVSFPVAGYLSDRTISRFGRRRPWILGGSVLFALALLALGMVHGLALVTVCWTLALIGFSVAASALTALINDLVPVRQRGWVAGWMSSPRAVGIILGAVLFTSVFATVTLGYLVLAVLLVVLVLPLLVLVKEAPITREERPTTSFAAMLRGMWISPRRHPDFAWTWASGFLVNAGNALGTGLLLYYVAEGLSFGLENARSAFLPLTLVYLLGVVVSALVCGWISDRIARRKVFVIWGALLQALSALILVFVTDYTATFVAGAVLGLGYGAYLAAGQALATQVIPDARDRAKDLGIMNVAYQVPVAMAPLLGAIIVASVGGFSSLFLLAGVLTAIGGALVALVAGVK</sequence>
<evidence type="ECO:0000313" key="7">
    <source>
        <dbReference type="EMBL" id="GMA91603.1"/>
    </source>
</evidence>
<feature type="transmembrane region" description="Helical" evidence="5">
    <location>
        <begin position="314"/>
        <end position="334"/>
    </location>
</feature>